<evidence type="ECO:0000256" key="1">
    <source>
        <dbReference type="SAM" id="SignalP"/>
    </source>
</evidence>
<feature type="signal peptide" evidence="1">
    <location>
        <begin position="1"/>
        <end position="24"/>
    </location>
</feature>
<feature type="chain" id="PRO_5037863423" evidence="1">
    <location>
        <begin position="25"/>
        <end position="496"/>
    </location>
</feature>
<feature type="domain" description="Gliding motility-associated protein GldM N-terminal" evidence="3">
    <location>
        <begin position="20"/>
        <end position="204"/>
    </location>
</feature>
<accession>A0A931E6V4</accession>
<feature type="domain" description="Gliding motility-associated protein GldM second immunoglobulin-like" evidence="5">
    <location>
        <begin position="312"/>
        <end position="387"/>
    </location>
</feature>
<dbReference type="InterPro" id="IPR022719">
    <property type="entry name" value="Motility-assoc_prot_GldM_C"/>
</dbReference>
<dbReference type="Pfam" id="PF12080">
    <property type="entry name" value="GldM_4th"/>
    <property type="match status" value="1"/>
</dbReference>
<dbReference type="InterPro" id="IPR048405">
    <property type="entry name" value="GldM_Ig-like-1"/>
</dbReference>
<protein>
    <submittedName>
        <fullName evidence="6">Gliding motility protein GldM</fullName>
    </submittedName>
</protein>
<comment type="caution">
    <text evidence="6">The sequence shown here is derived from an EMBL/GenBank/DDBJ whole genome shotgun (WGS) entry which is preliminary data.</text>
</comment>
<evidence type="ECO:0000259" key="3">
    <source>
        <dbReference type="Pfam" id="PF12081"/>
    </source>
</evidence>
<dbReference type="NCBIfam" id="TIGR03517">
    <property type="entry name" value="GldM_gliding"/>
    <property type="match status" value="1"/>
</dbReference>
<reference evidence="6" key="1">
    <citation type="submission" date="2020-11" db="EMBL/GenBank/DDBJ databases">
        <title>Bacterial whole genome sequence for Panacibacter sp. DH6.</title>
        <authorList>
            <person name="Le V."/>
            <person name="Ko S."/>
            <person name="Ahn C.-Y."/>
            <person name="Oh H.-M."/>
        </authorList>
    </citation>
    <scope>NUCLEOTIDE SEQUENCE</scope>
    <source>
        <strain evidence="6">DH6</strain>
    </source>
</reference>
<feature type="domain" description="Gliding motility-associated protein GldM C-terminal" evidence="2">
    <location>
        <begin position="390"/>
        <end position="491"/>
    </location>
</feature>
<evidence type="ECO:0000313" key="7">
    <source>
        <dbReference type="Proteomes" id="UP000628448"/>
    </source>
</evidence>
<evidence type="ECO:0000259" key="2">
    <source>
        <dbReference type="Pfam" id="PF12080"/>
    </source>
</evidence>
<dbReference type="Pfam" id="PF12081">
    <property type="entry name" value="GldM_1st"/>
    <property type="match status" value="1"/>
</dbReference>
<dbReference type="InterPro" id="IPR048406">
    <property type="entry name" value="GldM_Ig-like-2"/>
</dbReference>
<keyword evidence="7" id="KW-1185">Reference proteome</keyword>
<dbReference type="AlphaFoldDB" id="A0A931E6V4"/>
<dbReference type="Pfam" id="PF21602">
    <property type="entry name" value="GldM_3rd"/>
    <property type="match status" value="1"/>
</dbReference>
<evidence type="ECO:0000259" key="4">
    <source>
        <dbReference type="Pfam" id="PF21601"/>
    </source>
</evidence>
<proteinExistence type="predicted"/>
<dbReference type="InterPro" id="IPR022720">
    <property type="entry name" value="Motility-assoc_prot_GldM_N"/>
</dbReference>
<dbReference type="Proteomes" id="UP000628448">
    <property type="component" value="Unassembled WGS sequence"/>
</dbReference>
<keyword evidence="1" id="KW-0732">Signal</keyword>
<dbReference type="EMBL" id="JADWYR010000001">
    <property type="protein sequence ID" value="MBG9376163.1"/>
    <property type="molecule type" value="Genomic_DNA"/>
</dbReference>
<evidence type="ECO:0000259" key="5">
    <source>
        <dbReference type="Pfam" id="PF21602"/>
    </source>
</evidence>
<name>A0A931E6V4_9BACT</name>
<gene>
    <name evidence="6" type="primary">gldM</name>
    <name evidence="6" type="ORF">I5907_07950</name>
</gene>
<dbReference type="InterPro" id="IPR019859">
    <property type="entry name" value="Motility-assoc_prot_GldM"/>
</dbReference>
<sequence>MINLMYLVLTALLALNVSSEILNAFKTVDASLMNSNGVIDEKNNTLFKSFAEKVKDPATRERAEVWNAKALKIKALSDDISTYIDGLKSNLKTEAGLDPKTGAFKEDALEPATRLFVEKKEGTALQKKLADFKSNLLAVDDSMAKEIASTLPLNLDPPANVNSAAAKGDWGYSYFHMTPTVAALTILSKFQNDVKNSEAIAVDYCHRKTGEVKIIFDQFQAIASQSSEYMMPNQELTIQGGVGAFSKAAKPTVTIDGQSIPLNADGIAEYKTTVGGPGDYSKKVVISFTKPDGTPGRLEKEIKYTVGSPTGASVSADAVKVLYIGLDNPLSVSGGNVGDERVKVSIDNGELAKQGNGKYISRPRTPGKANVVLNIDGKPQTFEFRVKSVPDPVAKVGNNKGGQMGVNEFKAQMGVRAELENFVFEGVRFDVTGYTLVLTGAGFPTLQYRQVKGASFDGVRDLIEKAKPGTTVSIDEIKAAGPGGTRTLAPIVFNLR</sequence>
<evidence type="ECO:0000313" key="6">
    <source>
        <dbReference type="EMBL" id="MBG9376163.1"/>
    </source>
</evidence>
<dbReference type="Pfam" id="PF21601">
    <property type="entry name" value="GldM_2nd"/>
    <property type="match status" value="1"/>
</dbReference>
<feature type="domain" description="Gliding motility-associated protein GldM first immunoglobulin-like" evidence="4">
    <location>
        <begin position="213"/>
        <end position="307"/>
    </location>
</feature>
<organism evidence="6 7">
    <name type="scientific">Panacibacter microcysteis</name>
    <dbReference type="NCBI Taxonomy" id="2793269"/>
    <lineage>
        <taxon>Bacteria</taxon>
        <taxon>Pseudomonadati</taxon>
        <taxon>Bacteroidota</taxon>
        <taxon>Chitinophagia</taxon>
        <taxon>Chitinophagales</taxon>
        <taxon>Chitinophagaceae</taxon>
        <taxon>Panacibacter</taxon>
    </lineage>
</organism>